<dbReference type="Pfam" id="PF08241">
    <property type="entry name" value="Methyltransf_11"/>
    <property type="match status" value="1"/>
</dbReference>
<accession>A0ABQ3UKS6</accession>
<dbReference type="SUPFAM" id="SSF53335">
    <property type="entry name" value="S-adenosyl-L-methionine-dependent methyltransferases"/>
    <property type="match status" value="1"/>
</dbReference>
<keyword evidence="3" id="KW-1185">Reference proteome</keyword>
<dbReference type="CDD" id="cd02440">
    <property type="entry name" value="AdoMet_MTases"/>
    <property type="match status" value="1"/>
</dbReference>
<dbReference type="GO" id="GO:0032259">
    <property type="term" value="P:methylation"/>
    <property type="evidence" value="ECO:0007669"/>
    <property type="project" value="UniProtKB-KW"/>
</dbReference>
<dbReference type="GO" id="GO:0008168">
    <property type="term" value="F:methyltransferase activity"/>
    <property type="evidence" value="ECO:0007669"/>
    <property type="project" value="UniProtKB-KW"/>
</dbReference>
<gene>
    <name evidence="2" type="ORF">KSB_17790</name>
</gene>
<evidence type="ECO:0000259" key="1">
    <source>
        <dbReference type="Pfam" id="PF08241"/>
    </source>
</evidence>
<evidence type="ECO:0000313" key="3">
    <source>
        <dbReference type="Proteomes" id="UP000654345"/>
    </source>
</evidence>
<dbReference type="EMBL" id="BNJG01000001">
    <property type="protein sequence ID" value="GHO53304.1"/>
    <property type="molecule type" value="Genomic_DNA"/>
</dbReference>
<dbReference type="InterPro" id="IPR013216">
    <property type="entry name" value="Methyltransf_11"/>
</dbReference>
<evidence type="ECO:0000313" key="2">
    <source>
        <dbReference type="EMBL" id="GHO53304.1"/>
    </source>
</evidence>
<organism evidence="2 3">
    <name type="scientific">Ktedonobacter robiniae</name>
    <dbReference type="NCBI Taxonomy" id="2778365"/>
    <lineage>
        <taxon>Bacteria</taxon>
        <taxon>Bacillati</taxon>
        <taxon>Chloroflexota</taxon>
        <taxon>Ktedonobacteria</taxon>
        <taxon>Ktedonobacterales</taxon>
        <taxon>Ktedonobacteraceae</taxon>
        <taxon>Ktedonobacter</taxon>
    </lineage>
</organism>
<proteinExistence type="predicted"/>
<reference evidence="2 3" key="1">
    <citation type="journal article" date="2021" name="Int. J. Syst. Evol. Microbiol.">
        <title>Reticulibacter mediterranei gen. nov., sp. nov., within the new family Reticulibacteraceae fam. nov., and Ktedonospora formicarum gen. nov., sp. nov., Ktedonobacter robiniae sp. nov., Dictyobacter formicarum sp. nov. and Dictyobacter arantiisoli sp. nov., belonging to the class Ktedonobacteria.</title>
        <authorList>
            <person name="Yabe S."/>
            <person name="Zheng Y."/>
            <person name="Wang C.M."/>
            <person name="Sakai Y."/>
            <person name="Abe K."/>
            <person name="Yokota A."/>
            <person name="Donadio S."/>
            <person name="Cavaletti L."/>
            <person name="Monciardini P."/>
        </authorList>
    </citation>
    <scope>NUCLEOTIDE SEQUENCE [LARGE SCALE GENOMIC DNA]</scope>
    <source>
        <strain evidence="2 3">SOSP1-30</strain>
    </source>
</reference>
<feature type="domain" description="Methyltransferase type 11" evidence="1">
    <location>
        <begin position="40"/>
        <end position="136"/>
    </location>
</feature>
<sequence length="259" mass="28954">MPINFHASSNRNSYADRHADDSWKRFVSALVEIPGKEVADIACGGGIYSIAFAELGAAHVTGVDFSQGMLEAARAFSRDYPTISFQEGNALATGLPSASVDVILERALTHHLKIEELPIAFAEARRLLKPGGTLLIQNRTPKDCQLPGSATNPRGYFFERFPRLLEIEIGRRPDNETIQGALKQAGFTQIGEHHLLEHKEIFPDFEALAQNIRSRKGRSILHDLSDAELAELVAYMRERYQRHTGPIEETCWWTVWSAK</sequence>
<dbReference type="Proteomes" id="UP000654345">
    <property type="component" value="Unassembled WGS sequence"/>
</dbReference>
<dbReference type="Gene3D" id="3.40.50.150">
    <property type="entry name" value="Vaccinia Virus protein VP39"/>
    <property type="match status" value="1"/>
</dbReference>
<keyword evidence="2" id="KW-0808">Transferase</keyword>
<dbReference type="InterPro" id="IPR029063">
    <property type="entry name" value="SAM-dependent_MTases_sf"/>
</dbReference>
<dbReference type="PANTHER" id="PTHR43591">
    <property type="entry name" value="METHYLTRANSFERASE"/>
    <property type="match status" value="1"/>
</dbReference>
<dbReference type="PANTHER" id="PTHR43591:SF24">
    <property type="entry name" value="2-METHOXY-6-POLYPRENYL-1,4-BENZOQUINOL METHYLASE, MITOCHONDRIAL"/>
    <property type="match status" value="1"/>
</dbReference>
<comment type="caution">
    <text evidence="2">The sequence shown here is derived from an EMBL/GenBank/DDBJ whole genome shotgun (WGS) entry which is preliminary data.</text>
</comment>
<protein>
    <submittedName>
        <fullName evidence="2">Methyltransferase</fullName>
    </submittedName>
</protein>
<keyword evidence="2" id="KW-0489">Methyltransferase</keyword>
<dbReference type="RefSeq" id="WP_201370149.1">
    <property type="nucleotide sequence ID" value="NZ_BNJG01000001.1"/>
</dbReference>
<name>A0ABQ3UKS6_9CHLR</name>